<dbReference type="AlphaFoldDB" id="W7I5U7"/>
<protein>
    <submittedName>
        <fullName evidence="1">Uncharacterized protein</fullName>
    </submittedName>
</protein>
<dbReference type="OrthoDB" id="4139357at2759"/>
<evidence type="ECO:0000313" key="2">
    <source>
        <dbReference type="Proteomes" id="UP000024837"/>
    </source>
</evidence>
<proteinExistence type="predicted"/>
<evidence type="ECO:0000313" key="1">
    <source>
        <dbReference type="EMBL" id="EWC47847.1"/>
    </source>
</evidence>
<dbReference type="Proteomes" id="UP000024837">
    <property type="component" value="Unassembled WGS sequence"/>
</dbReference>
<organism evidence="1 2">
    <name type="scientific">Drechslerella stenobrocha 248</name>
    <dbReference type="NCBI Taxonomy" id="1043628"/>
    <lineage>
        <taxon>Eukaryota</taxon>
        <taxon>Fungi</taxon>
        <taxon>Dikarya</taxon>
        <taxon>Ascomycota</taxon>
        <taxon>Pezizomycotina</taxon>
        <taxon>Orbiliomycetes</taxon>
        <taxon>Orbiliales</taxon>
        <taxon>Orbiliaceae</taxon>
        <taxon>Drechslerella</taxon>
    </lineage>
</organism>
<name>W7I5U7_9PEZI</name>
<keyword evidence="2" id="KW-1185">Reference proteome</keyword>
<dbReference type="HOGENOM" id="CLU_2440833_0_0_1"/>
<dbReference type="EMBL" id="KI966407">
    <property type="protein sequence ID" value="EWC47847.1"/>
    <property type="molecule type" value="Genomic_DNA"/>
</dbReference>
<reference evidence="1 2" key="1">
    <citation type="submission" date="2013-05" db="EMBL/GenBank/DDBJ databases">
        <title>Drechslerella stenobrocha genome reveals carnivorous origination and mechanical trapping mechanism of predatory fungi.</title>
        <authorList>
            <person name="Liu X."/>
            <person name="Zhang W."/>
            <person name="Liu K."/>
        </authorList>
    </citation>
    <scope>NUCLEOTIDE SEQUENCE [LARGE SCALE GENOMIC DNA]</scope>
    <source>
        <strain evidence="1 2">248</strain>
    </source>
</reference>
<gene>
    <name evidence="1" type="ORF">DRE_02729</name>
</gene>
<sequence length="90" mass="9589">MTPQGDKEVSDTSLVNGSKEDLHISIGAETFDASVVGHKVPTIGIEGLDPIFEAKSHAMNAAIQHMGWGRYQTKLFLLSGFAVGGETVFV</sequence>
<accession>W7I5U7</accession>